<reference evidence="1 4" key="2">
    <citation type="submission" date="2020-08" db="EMBL/GenBank/DDBJ databases">
        <authorList>
            <person name="Ramaprasad A."/>
        </authorList>
    </citation>
    <scope>NUCLEOTIDE SEQUENCE [LARGE SCALE GENOMIC DNA]</scope>
</reference>
<dbReference type="Proteomes" id="UP000030659">
    <property type="component" value="Unassembled WGS sequence"/>
</dbReference>
<accession>W7B147</accession>
<evidence type="ECO:0000313" key="1">
    <source>
        <dbReference type="EMBL" id="CAD2114317.1"/>
    </source>
</evidence>
<evidence type="ECO:0000313" key="2">
    <source>
        <dbReference type="EMBL" id="EUD74629.1"/>
    </source>
</evidence>
<evidence type="ECO:0000313" key="3">
    <source>
        <dbReference type="Proteomes" id="UP000030659"/>
    </source>
</evidence>
<dbReference type="OrthoDB" id="370906at2759"/>
<protein>
    <submittedName>
        <fullName evidence="2">Uncharacterized protein</fullName>
    </submittedName>
</protein>
<evidence type="ECO:0000313" key="4">
    <source>
        <dbReference type="Proteomes" id="UP000515268"/>
    </source>
</evidence>
<gene>
    <name evidence="1" type="ORF">PVPCR_1405820</name>
    <name evidence="2" type="ORF">YYG_00580</name>
</gene>
<keyword evidence="4" id="KW-1185">Reference proteome</keyword>
<organism evidence="2 3">
    <name type="scientific">Plasmodium vinckei petteri</name>
    <dbReference type="NCBI Taxonomy" id="138298"/>
    <lineage>
        <taxon>Eukaryota</taxon>
        <taxon>Sar</taxon>
        <taxon>Alveolata</taxon>
        <taxon>Apicomplexa</taxon>
        <taxon>Aconoidasida</taxon>
        <taxon>Haemosporida</taxon>
        <taxon>Plasmodiidae</taxon>
        <taxon>Plasmodium</taxon>
        <taxon>Plasmodium (Vinckeia)</taxon>
    </lineage>
</organism>
<sequence length="467" mass="54547">MEKQLEKGISAIKKFAKKYESVLKRINNGKVVKTINKRKRPKKSINTINNVPNQFENTTTNKEDKIKKLSNYLINQENELDSQENMYIFNKYNEAPNKILYNPLNDNSLYIIQKTRKLETSSDYNNNKANDYKINGSYIDSIKLLEWKIKQEIQQNNDLLFHKKQTKLNGKSSAQSKGTEKEISEKKINNLNKRLKHQALSKSKKNSKILLNYKKNIKQKKEKETKLKCNDNNNCEKKCNDISKVQLYKNSVLKKNTEIKFCEDDNKITKETEKDRNDKTLKQINSNKNNVTLEENKNSIQKTNNIYNITDKGINDVLKNSDGIPLKYKNNLVFGLTKFENINDTIQNEINQKSETGIHRDNINTLDANKDDIGYNKTYKNNEMFINEYFSECINNINNKTPLGKNNIDNDNQTNLKAYDMQDDKSPRNDFTTEFNMFLNESTPLKDEKSFDLFFNEPLATPSIFHA</sequence>
<dbReference type="EMBL" id="LR865419">
    <property type="protein sequence ID" value="CAD2114317.1"/>
    <property type="molecule type" value="Genomic_DNA"/>
</dbReference>
<dbReference type="VEuPathDB" id="PlasmoDB:PVPCR_1405820"/>
<dbReference type="eggNOG" id="ENOG502QXWH">
    <property type="taxonomic scope" value="Eukaryota"/>
</dbReference>
<dbReference type="EMBL" id="KI965394">
    <property type="protein sequence ID" value="EUD74629.1"/>
    <property type="molecule type" value="Genomic_DNA"/>
</dbReference>
<dbReference type="AlphaFoldDB" id="W7B147"/>
<dbReference type="Proteomes" id="UP000515268">
    <property type="component" value="Chromosome PVPCR_14"/>
</dbReference>
<proteinExistence type="predicted"/>
<reference evidence="2 3" key="1">
    <citation type="submission" date="2013-02" db="EMBL/GenBank/DDBJ databases">
        <title>The Genome Sequence of Plasmodium vinckei petteri CR.</title>
        <authorList>
            <consortium name="The Broad Institute Genome Sequencing Platform"/>
            <consortium name="The Broad Institute Genome Sequencing Center for Infectious Disease"/>
            <person name="Neafsey D."/>
            <person name="Cheeseman I."/>
            <person name="Volkman S."/>
            <person name="Adams J."/>
            <person name="Walker B."/>
            <person name="Young S.K."/>
            <person name="Zeng Q."/>
            <person name="Gargeya S."/>
            <person name="Fitzgerald M."/>
            <person name="Haas B."/>
            <person name="Abouelleil A."/>
            <person name="Alvarado L."/>
            <person name="Arachchi H.M."/>
            <person name="Berlin A.M."/>
            <person name="Chapman S.B."/>
            <person name="Dewar J."/>
            <person name="Goldberg J."/>
            <person name="Griggs A."/>
            <person name="Gujja S."/>
            <person name="Hansen M."/>
            <person name="Howarth C."/>
            <person name="Imamovic A."/>
            <person name="Larimer J."/>
            <person name="McCowan C."/>
            <person name="Murphy C."/>
            <person name="Neiman D."/>
            <person name="Pearson M."/>
            <person name="Priest M."/>
            <person name="Roberts A."/>
            <person name="Saif S."/>
            <person name="Shea T."/>
            <person name="Sisk P."/>
            <person name="Sykes S."/>
            <person name="Wortman J."/>
            <person name="Nusbaum C."/>
            <person name="Birren B."/>
        </authorList>
    </citation>
    <scope>NUCLEOTIDE SEQUENCE [LARGE SCALE GENOMIC DNA]</scope>
    <source>
        <strain evidence="2 3">CR</strain>
    </source>
</reference>
<name>W7B147_PLAVN</name>